<organism evidence="11 12">
    <name type="scientific">Tepiditoga spiralis</name>
    <dbReference type="NCBI Taxonomy" id="2108365"/>
    <lineage>
        <taxon>Bacteria</taxon>
        <taxon>Thermotogati</taxon>
        <taxon>Thermotogota</taxon>
        <taxon>Thermotogae</taxon>
        <taxon>Petrotogales</taxon>
        <taxon>Petrotogaceae</taxon>
        <taxon>Tepiditoga</taxon>
    </lineage>
</organism>
<dbReference type="PROSITE" id="PS51832">
    <property type="entry name" value="HD_GYP"/>
    <property type="match status" value="1"/>
</dbReference>
<dbReference type="EMBL" id="AP018712">
    <property type="protein sequence ID" value="BBE30167.1"/>
    <property type="molecule type" value="Genomic_DNA"/>
</dbReference>
<dbReference type="GO" id="GO:0005886">
    <property type="term" value="C:plasma membrane"/>
    <property type="evidence" value="ECO:0007669"/>
    <property type="project" value="UniProtKB-SubCell"/>
</dbReference>
<evidence type="ECO:0000256" key="4">
    <source>
        <dbReference type="ARBA" id="ARBA00022989"/>
    </source>
</evidence>
<feature type="transmembrane region" description="Helical" evidence="7">
    <location>
        <begin position="261"/>
        <end position="280"/>
    </location>
</feature>
<dbReference type="Gene3D" id="3.30.450.20">
    <property type="entry name" value="PAS domain"/>
    <property type="match status" value="2"/>
</dbReference>
<name>A0A7G1G5K0_9BACT</name>
<proteinExistence type="predicted"/>
<evidence type="ECO:0000313" key="11">
    <source>
        <dbReference type="EMBL" id="BBE30167.1"/>
    </source>
</evidence>
<comment type="subcellular location">
    <subcellularLocation>
        <location evidence="1">Cell membrane</location>
        <topology evidence="1">Multi-pass membrane protein</topology>
    </subcellularLocation>
</comment>
<dbReference type="RefSeq" id="WP_190615293.1">
    <property type="nucleotide sequence ID" value="NZ_AP018712.1"/>
</dbReference>
<keyword evidence="6" id="KW-0175">Coiled coil</keyword>
<feature type="domain" description="HD-GYP" evidence="10">
    <location>
        <begin position="543"/>
        <end position="733"/>
    </location>
</feature>
<dbReference type="SUPFAM" id="SSF158472">
    <property type="entry name" value="HAMP domain-like"/>
    <property type="match status" value="1"/>
</dbReference>
<feature type="domain" description="HAMP" evidence="8">
    <location>
        <begin position="285"/>
        <end position="337"/>
    </location>
</feature>
<sequence length="733" mass="84434">MKIKNKILLSIILIVLFISIAYETIFYINEKKDTNNEFIKNSELSIKLIDNAINFFIEGKKADVSSLSSIIKETKVSSTTMNLFKNYVNNHKNTTFAFFGSSNGEYLEYPIPKLSKDYDPRVRPWYLKAINSSDVEIIDPYLTLASKELMVSIVKNVNNLGVVGIGVSLKNFYLLLKTINTFKDTYLILLDEKNRILINTYNNSNILKDVSTLSKDLNLKKESALIDNNEYLVLKKNSQFLNWKYIIFSNKSIIYKKILNFNKNLLIMFTLFFIISIYYAEITSKSITKPLENLSKKIKLIKNNNFDITFDINSEGEIGTIERSLGMMTISIKKLLNEVEQKNEKLEKLNQEILNSNEELSDLNTELESMYIKTEELNTIFEKLISIISQINSNVHEEEIFSDLLTLAIDIIPNADTGSIALLTDKFEFVAAVGHNLKELQKIELKKEYMIKVKDITIIKDVNYKNINIMPKEVFEKFKKATKEISESLISPIYVGETYIGNLSVDILKGSNKHFGNDSKRIMKALSTISSSILTVKNYSKIQGKLHSQIIYSLIKILEIYDPYTKGHSEFVAKYSFEVAKKLNLNMEKCKKIYWAGLLHDIGKIFVPSTILNKTSKLTNEEFEEIKKHPISGYEILKTSEELEEIAKIVLHHHERYDGKGYPYGLLEKDIPIESRIITVVDTWNAMTSNRPYREALNIEYAIKELQKNRGTQFDANLVDVFLDIILNNEQFE</sequence>
<dbReference type="InterPro" id="IPR006674">
    <property type="entry name" value="HD_domain"/>
</dbReference>
<feature type="coiled-coil region" evidence="6">
    <location>
        <begin position="329"/>
        <end position="366"/>
    </location>
</feature>
<dbReference type="Gene3D" id="1.10.3210.10">
    <property type="entry name" value="Hypothetical protein af1432"/>
    <property type="match status" value="1"/>
</dbReference>
<evidence type="ECO:0000259" key="9">
    <source>
        <dbReference type="PROSITE" id="PS51831"/>
    </source>
</evidence>
<dbReference type="CDD" id="cd06225">
    <property type="entry name" value="HAMP"/>
    <property type="match status" value="1"/>
</dbReference>
<accession>A0A7G1G5K0</accession>
<dbReference type="PROSITE" id="PS50885">
    <property type="entry name" value="HAMP"/>
    <property type="match status" value="1"/>
</dbReference>
<keyword evidence="4 7" id="KW-1133">Transmembrane helix</keyword>
<dbReference type="PANTHER" id="PTHR43155">
    <property type="entry name" value="CYCLIC DI-GMP PHOSPHODIESTERASE PA4108-RELATED"/>
    <property type="match status" value="1"/>
</dbReference>
<dbReference type="InterPro" id="IPR033479">
    <property type="entry name" value="dCache_1"/>
</dbReference>
<reference evidence="11 12" key="1">
    <citation type="submission" date="2018-06" db="EMBL/GenBank/DDBJ databases">
        <title>Genome sequencing of Oceanotoga sp. sy52.</title>
        <authorList>
            <person name="Mori K."/>
        </authorList>
    </citation>
    <scope>NUCLEOTIDE SEQUENCE [LARGE SCALE GENOMIC DNA]</scope>
    <source>
        <strain evidence="12">sy52</strain>
    </source>
</reference>
<keyword evidence="12" id="KW-1185">Reference proteome</keyword>
<dbReference type="InterPro" id="IPR003607">
    <property type="entry name" value="HD/PDEase_dom"/>
</dbReference>
<dbReference type="Pfam" id="PF02743">
    <property type="entry name" value="dCache_1"/>
    <property type="match status" value="1"/>
</dbReference>
<evidence type="ECO:0000259" key="10">
    <source>
        <dbReference type="PROSITE" id="PS51832"/>
    </source>
</evidence>
<dbReference type="KEGG" id="ocy:OSSY52_03080"/>
<dbReference type="Pfam" id="PF13487">
    <property type="entry name" value="HD_5"/>
    <property type="match status" value="1"/>
</dbReference>
<dbReference type="InterPro" id="IPR006675">
    <property type="entry name" value="HDIG_dom"/>
</dbReference>
<keyword evidence="3 7" id="KW-0812">Transmembrane</keyword>
<evidence type="ECO:0000256" key="6">
    <source>
        <dbReference type="SAM" id="Coils"/>
    </source>
</evidence>
<dbReference type="SUPFAM" id="SSF109604">
    <property type="entry name" value="HD-domain/PDEase-like"/>
    <property type="match status" value="1"/>
</dbReference>
<dbReference type="InParanoid" id="A0A7G1G5K0"/>
<dbReference type="InterPro" id="IPR037522">
    <property type="entry name" value="HD_GYP_dom"/>
</dbReference>
<dbReference type="SMART" id="SM00471">
    <property type="entry name" value="HDc"/>
    <property type="match status" value="1"/>
</dbReference>
<dbReference type="PROSITE" id="PS51831">
    <property type="entry name" value="HD"/>
    <property type="match status" value="1"/>
</dbReference>
<feature type="domain" description="HD" evidence="9">
    <location>
        <begin position="565"/>
        <end position="687"/>
    </location>
</feature>
<dbReference type="InterPro" id="IPR029151">
    <property type="entry name" value="Sensor-like_sf"/>
</dbReference>
<evidence type="ECO:0000256" key="2">
    <source>
        <dbReference type="ARBA" id="ARBA00022475"/>
    </source>
</evidence>
<dbReference type="InterPro" id="IPR003660">
    <property type="entry name" value="HAMP_dom"/>
</dbReference>
<evidence type="ECO:0000256" key="5">
    <source>
        <dbReference type="ARBA" id="ARBA00023136"/>
    </source>
</evidence>
<evidence type="ECO:0000256" key="7">
    <source>
        <dbReference type="SAM" id="Phobius"/>
    </source>
</evidence>
<evidence type="ECO:0000259" key="8">
    <source>
        <dbReference type="PROSITE" id="PS50885"/>
    </source>
</evidence>
<keyword evidence="5 7" id="KW-0472">Membrane</keyword>
<dbReference type="SUPFAM" id="SSF103190">
    <property type="entry name" value="Sensory domain-like"/>
    <property type="match status" value="1"/>
</dbReference>
<dbReference type="Gene3D" id="1.10.287.950">
    <property type="entry name" value="Methyl-accepting chemotaxis protein"/>
    <property type="match status" value="1"/>
</dbReference>
<keyword evidence="2" id="KW-1003">Cell membrane</keyword>
<evidence type="ECO:0000256" key="1">
    <source>
        <dbReference type="ARBA" id="ARBA00004651"/>
    </source>
</evidence>
<dbReference type="GO" id="GO:0007165">
    <property type="term" value="P:signal transduction"/>
    <property type="evidence" value="ECO:0007669"/>
    <property type="project" value="InterPro"/>
</dbReference>
<evidence type="ECO:0000256" key="3">
    <source>
        <dbReference type="ARBA" id="ARBA00022692"/>
    </source>
</evidence>
<gene>
    <name evidence="11" type="ORF">OSSY52_03080</name>
</gene>
<dbReference type="Proteomes" id="UP000516361">
    <property type="component" value="Chromosome"/>
</dbReference>
<evidence type="ECO:0000313" key="12">
    <source>
        <dbReference type="Proteomes" id="UP000516361"/>
    </source>
</evidence>
<protein>
    <submittedName>
        <fullName evidence="11">Uncharacterized protein</fullName>
    </submittedName>
</protein>
<dbReference type="NCBIfam" id="TIGR00277">
    <property type="entry name" value="HDIG"/>
    <property type="match status" value="1"/>
</dbReference>
<dbReference type="CDD" id="cd00077">
    <property type="entry name" value="HDc"/>
    <property type="match status" value="1"/>
</dbReference>
<dbReference type="AlphaFoldDB" id="A0A7G1G5K0"/>